<name>W0AMD1_9SPHN</name>
<keyword evidence="3" id="KW-1185">Reference proteome</keyword>
<evidence type="ECO:0000259" key="1">
    <source>
        <dbReference type="Pfam" id="PF01551"/>
    </source>
</evidence>
<dbReference type="PATRIC" id="fig|1123269.5.peg.5172"/>
<dbReference type="InterPro" id="IPR016047">
    <property type="entry name" value="M23ase_b-sheet_dom"/>
</dbReference>
<dbReference type="Proteomes" id="UP000018851">
    <property type="component" value="Chromosome"/>
</dbReference>
<dbReference type="RefSeq" id="WP_425424021.1">
    <property type="nucleotide sequence ID" value="NZ_CP006644.1"/>
</dbReference>
<evidence type="ECO:0000313" key="3">
    <source>
        <dbReference type="Proteomes" id="UP000018851"/>
    </source>
</evidence>
<reference evidence="2 3" key="1">
    <citation type="submission" date="2013-07" db="EMBL/GenBank/DDBJ databases">
        <title>Completed genome of Sphingomonas sanxanigenens NX02.</title>
        <authorList>
            <person name="Ma T."/>
            <person name="Huang H."/>
            <person name="Wu M."/>
            <person name="Li X."/>
            <person name="Li G."/>
        </authorList>
    </citation>
    <scope>NUCLEOTIDE SEQUENCE [LARGE SCALE GENOMIC DNA]</scope>
    <source>
        <strain evidence="2 3">NX02</strain>
    </source>
</reference>
<dbReference type="PANTHER" id="PTHR21666">
    <property type="entry name" value="PEPTIDASE-RELATED"/>
    <property type="match status" value="1"/>
</dbReference>
<dbReference type="AlphaFoldDB" id="W0AMD1"/>
<feature type="domain" description="M23ase beta-sheet core" evidence="1">
    <location>
        <begin position="203"/>
        <end position="299"/>
    </location>
</feature>
<dbReference type="PROSITE" id="PS51257">
    <property type="entry name" value="PROKAR_LIPOPROTEIN"/>
    <property type="match status" value="1"/>
</dbReference>
<dbReference type="Pfam" id="PF01551">
    <property type="entry name" value="Peptidase_M23"/>
    <property type="match status" value="1"/>
</dbReference>
<sequence>MIHGGRSSHPGWPLIGLLAGCAAVGVQAQALPRIEAEPLPPTPPTVSQRATQAPEVADFALEGAISQGGVVLGTAPAGTTALTLDGKPIPLATDGRFVIAFGRDFGTSAELVATTASGRSLRQTLTIAPRAWRIENLSTLPRVSQPSAEFRRRRPPELARINAARAADHDVDGWRQRFLWPARGRISGLFGSQRIYRGEPGAFHSGVDVAGGAGAPVIAPAVGVVTLAAESDFTLEGRLLMLDHGMGLNSAFLHLSKIDVREGEVVRRGQKIGEIGRTGRATGPHLHWSMKWRDERIDPLLLAGPMAP</sequence>
<dbReference type="KEGG" id="ssan:NX02_26380"/>
<accession>W0AMD1</accession>
<dbReference type="GO" id="GO:0004222">
    <property type="term" value="F:metalloendopeptidase activity"/>
    <property type="evidence" value="ECO:0007669"/>
    <property type="project" value="TreeGrafter"/>
</dbReference>
<proteinExistence type="predicted"/>
<dbReference type="InterPro" id="IPR011055">
    <property type="entry name" value="Dup_hybrid_motif"/>
</dbReference>
<evidence type="ECO:0000313" key="2">
    <source>
        <dbReference type="EMBL" id="AHE56870.1"/>
    </source>
</evidence>
<dbReference type="HOGENOM" id="CLU_029425_5_5_5"/>
<protein>
    <recommendedName>
        <fullName evidence="1">M23ase beta-sheet core domain-containing protein</fullName>
    </recommendedName>
</protein>
<organism evidence="2 3">
    <name type="scientific">Sphingomonas sanxanigenens DSM 19645 = NX02</name>
    <dbReference type="NCBI Taxonomy" id="1123269"/>
    <lineage>
        <taxon>Bacteria</taxon>
        <taxon>Pseudomonadati</taxon>
        <taxon>Pseudomonadota</taxon>
        <taxon>Alphaproteobacteria</taxon>
        <taxon>Sphingomonadales</taxon>
        <taxon>Sphingomonadaceae</taxon>
        <taxon>Sphingomonas</taxon>
    </lineage>
</organism>
<gene>
    <name evidence="2" type="ORF">NX02_26380</name>
</gene>
<dbReference type="Gene3D" id="2.70.70.10">
    <property type="entry name" value="Glucose Permease (Domain IIA)"/>
    <property type="match status" value="1"/>
</dbReference>
<dbReference type="CDD" id="cd12797">
    <property type="entry name" value="M23_peptidase"/>
    <property type="match status" value="1"/>
</dbReference>
<dbReference type="eggNOG" id="COG0739">
    <property type="taxonomic scope" value="Bacteria"/>
</dbReference>
<dbReference type="EMBL" id="CP006644">
    <property type="protein sequence ID" value="AHE56870.1"/>
    <property type="molecule type" value="Genomic_DNA"/>
</dbReference>
<dbReference type="InterPro" id="IPR050570">
    <property type="entry name" value="Cell_wall_metabolism_enzyme"/>
</dbReference>
<dbReference type="FunFam" id="2.70.70.10:FF:000019">
    <property type="entry name" value="M23 family peptidase"/>
    <property type="match status" value="1"/>
</dbReference>
<dbReference type="SUPFAM" id="SSF51261">
    <property type="entry name" value="Duplicated hybrid motif"/>
    <property type="match status" value="1"/>
</dbReference>
<dbReference type="PANTHER" id="PTHR21666:SF285">
    <property type="entry name" value="M23 FAMILY METALLOPEPTIDASE"/>
    <property type="match status" value="1"/>
</dbReference>
<dbReference type="STRING" id="1123269.NX02_26380"/>